<dbReference type="Proteomes" id="UP000198822">
    <property type="component" value="Chromosome I"/>
</dbReference>
<feature type="domain" description="Polysaccharide pyruvyl transferase" evidence="2">
    <location>
        <begin position="18"/>
        <end position="329"/>
    </location>
</feature>
<proteinExistence type="predicted"/>
<keyword evidence="1" id="KW-0175">Coiled coil</keyword>
<dbReference type="PANTHER" id="PTHR36836:SF1">
    <property type="entry name" value="COLANIC ACID BIOSYNTHESIS PROTEIN WCAK"/>
    <property type="match status" value="1"/>
</dbReference>
<reference evidence="4" key="1">
    <citation type="submission" date="2016-10" db="EMBL/GenBank/DDBJ databases">
        <authorList>
            <person name="Varghese N."/>
            <person name="Submissions S."/>
        </authorList>
    </citation>
    <scope>NUCLEOTIDE SEQUENCE [LARGE SCALE GENOMIC DNA]</scope>
    <source>
        <strain evidence="4">DSM 22002</strain>
    </source>
</reference>
<accession>A0A1G8FGY6</accession>
<name>A0A1G8FGY6_9MICO</name>
<feature type="coiled-coil region" evidence="1">
    <location>
        <begin position="444"/>
        <end position="471"/>
    </location>
</feature>
<dbReference type="PANTHER" id="PTHR36836">
    <property type="entry name" value="COLANIC ACID BIOSYNTHESIS PROTEIN WCAK"/>
    <property type="match status" value="1"/>
</dbReference>
<keyword evidence="4" id="KW-1185">Reference proteome</keyword>
<evidence type="ECO:0000259" key="2">
    <source>
        <dbReference type="Pfam" id="PF04230"/>
    </source>
</evidence>
<keyword evidence="3" id="KW-0808">Transferase</keyword>
<protein>
    <submittedName>
        <fullName evidence="3">Polysaccharide pyruvyl transferase family protein WcaK</fullName>
    </submittedName>
</protein>
<dbReference type="InterPro" id="IPR007345">
    <property type="entry name" value="Polysacch_pyruvyl_Trfase"/>
</dbReference>
<evidence type="ECO:0000313" key="4">
    <source>
        <dbReference type="Proteomes" id="UP000198822"/>
    </source>
</evidence>
<gene>
    <name evidence="3" type="ORF">SAMN04489720_2472</name>
</gene>
<organism evidence="3 4">
    <name type="scientific">Agrococcus jejuensis</name>
    <dbReference type="NCBI Taxonomy" id="399736"/>
    <lineage>
        <taxon>Bacteria</taxon>
        <taxon>Bacillati</taxon>
        <taxon>Actinomycetota</taxon>
        <taxon>Actinomycetes</taxon>
        <taxon>Micrococcales</taxon>
        <taxon>Microbacteriaceae</taxon>
        <taxon>Agrococcus</taxon>
    </lineage>
</organism>
<dbReference type="EMBL" id="LT629695">
    <property type="protein sequence ID" value="SDH81332.1"/>
    <property type="molecule type" value="Genomic_DNA"/>
</dbReference>
<evidence type="ECO:0000313" key="3">
    <source>
        <dbReference type="EMBL" id="SDH81332.1"/>
    </source>
</evidence>
<dbReference type="OrthoDB" id="3268731at2"/>
<dbReference type="RefSeq" id="WP_092505425.1">
    <property type="nucleotide sequence ID" value="NZ_LT629695.1"/>
</dbReference>
<dbReference type="STRING" id="399736.SAMN04489720_2472"/>
<dbReference type="GO" id="GO:0016740">
    <property type="term" value="F:transferase activity"/>
    <property type="evidence" value="ECO:0007669"/>
    <property type="project" value="UniProtKB-KW"/>
</dbReference>
<sequence>MRVLIIGDVGVQDGALHAGDEAMLAEAVRQLRARGATEVLAVSSTPDDTAARYGVVALPRLGFSLARQADETQLEARLDALTRAGEGERGALQRDDPAHAVLDAVATCDLVVVAGAGNLSSLWPHHVYERAAIVRIATALSRPVVVSGQTVGPTLSERHGALVREMLRAARLVGVREAASAALLARLDDALAPAATYDDALAIAGEAPAGLPERFCAATVPPSTGLWPRDRVVEAMAALLDHVVERHDLDVVLVPHVAPLDGSLDADAATHADVVGAMRHAQRVTSLGPVEPAQTAAVVAASSLVVSARYHPVVFGLASGIPSVGVTVDEYTETKIAGALEAHGLGDLTVPVIAAATGDAAAIVDAAMAIDRAELVARGEHARAEMERWWDAVAATATEDVPAPSIAYAEHLPVVDEALRAEVDRLAAWQRHQSQALVGSLLIADDLERVLARHTERVRVLENALGEAEAARVEAVLRAQEHEQALTAAHERLGDVAEPVIERMWAQTRSRRHLPGEELAYAIAQRDEAFVQRNLMEAELAAVLSTRMMRWTSGARRAYRAMRGR</sequence>
<dbReference type="AlphaFoldDB" id="A0A1G8FGY6"/>
<dbReference type="Pfam" id="PF04230">
    <property type="entry name" value="PS_pyruv_trans"/>
    <property type="match status" value="1"/>
</dbReference>
<evidence type="ECO:0000256" key="1">
    <source>
        <dbReference type="SAM" id="Coils"/>
    </source>
</evidence>